<feature type="chain" id="PRO_5045805205" description="DUF4410 domain-containing protein" evidence="1">
    <location>
        <begin position="22"/>
        <end position="196"/>
    </location>
</feature>
<dbReference type="PROSITE" id="PS51257">
    <property type="entry name" value="PROKAR_LIPOPROTEIN"/>
    <property type="match status" value="1"/>
</dbReference>
<feature type="signal peptide" evidence="1">
    <location>
        <begin position="1"/>
        <end position="21"/>
    </location>
</feature>
<proteinExistence type="predicted"/>
<sequence>MFKSISACLSAVVLLSGCVVGQQINMEYKPAPKAIAENGSKVKALVTDERAEVKSGKKEQWFIGTYRGSFGNTFDVSNYEKRPLVEQISQDLKEELKSLGFTEATGVQGQKTLGVQIREWSFDGYANGEFWYSLHVSVIDQAGKSLYDKNLTDRKTVTGTVMGAAKGGFERDMPGLYNSMIHTIVRNNKELLDALK</sequence>
<evidence type="ECO:0000313" key="3">
    <source>
        <dbReference type="Proteomes" id="UP001331561"/>
    </source>
</evidence>
<dbReference type="EMBL" id="JAYXHS010000001">
    <property type="protein sequence ID" value="MEC5385133.1"/>
    <property type="molecule type" value="Genomic_DNA"/>
</dbReference>
<accession>A0ABU6K037</accession>
<evidence type="ECO:0008006" key="4">
    <source>
        <dbReference type="Google" id="ProtNLM"/>
    </source>
</evidence>
<dbReference type="Proteomes" id="UP001331561">
    <property type="component" value="Unassembled WGS sequence"/>
</dbReference>
<protein>
    <recommendedName>
        <fullName evidence="4">DUF4410 domain-containing protein</fullName>
    </recommendedName>
</protein>
<organism evidence="2 3">
    <name type="scientific">Uliginosibacterium silvisoli</name>
    <dbReference type="NCBI Taxonomy" id="3114758"/>
    <lineage>
        <taxon>Bacteria</taxon>
        <taxon>Pseudomonadati</taxon>
        <taxon>Pseudomonadota</taxon>
        <taxon>Betaproteobacteria</taxon>
        <taxon>Rhodocyclales</taxon>
        <taxon>Zoogloeaceae</taxon>
        <taxon>Uliginosibacterium</taxon>
    </lineage>
</organism>
<dbReference type="RefSeq" id="WP_327598097.1">
    <property type="nucleotide sequence ID" value="NZ_JAYXHS010000001.1"/>
</dbReference>
<gene>
    <name evidence="2" type="ORF">VVD49_05320</name>
</gene>
<evidence type="ECO:0000256" key="1">
    <source>
        <dbReference type="SAM" id="SignalP"/>
    </source>
</evidence>
<reference evidence="2 3" key="1">
    <citation type="submission" date="2024-01" db="EMBL/GenBank/DDBJ databases">
        <title>Uliginosibacterium soil sp. nov.</title>
        <authorList>
            <person name="Lv Y."/>
        </authorList>
    </citation>
    <scope>NUCLEOTIDE SEQUENCE [LARGE SCALE GENOMIC DNA]</scope>
    <source>
        <strain evidence="2 3">H3</strain>
    </source>
</reference>
<evidence type="ECO:0000313" key="2">
    <source>
        <dbReference type="EMBL" id="MEC5385133.1"/>
    </source>
</evidence>
<name>A0ABU6K037_9RHOO</name>
<comment type="caution">
    <text evidence="2">The sequence shown here is derived from an EMBL/GenBank/DDBJ whole genome shotgun (WGS) entry which is preliminary data.</text>
</comment>
<keyword evidence="1" id="KW-0732">Signal</keyword>
<keyword evidence="3" id="KW-1185">Reference proteome</keyword>